<feature type="signal peptide" evidence="2">
    <location>
        <begin position="1"/>
        <end position="23"/>
    </location>
</feature>
<keyword evidence="2" id="KW-0732">Signal</keyword>
<feature type="compositionally biased region" description="Gly residues" evidence="1">
    <location>
        <begin position="47"/>
        <end position="65"/>
    </location>
</feature>
<reference evidence="3 4" key="1">
    <citation type="submission" date="2017-11" db="EMBL/GenBank/DDBJ databases">
        <title>Streptomyces carmine sp. nov., a novel actinomycete isolated from Sophora alopecuroides in Xinjiang, China.</title>
        <authorList>
            <person name="Wang Y."/>
            <person name="Luo X."/>
            <person name="Wan C."/>
            <person name="Zhang L."/>
        </authorList>
    </citation>
    <scope>NUCLEOTIDE SEQUENCE [LARGE SCALE GENOMIC DNA]</scope>
    <source>
        <strain evidence="3 4">TRM SA0054</strain>
    </source>
</reference>
<evidence type="ECO:0008006" key="5">
    <source>
        <dbReference type="Google" id="ProtNLM"/>
    </source>
</evidence>
<feature type="chain" id="PRO_5014676531" description="Secreted protein" evidence="2">
    <location>
        <begin position="24"/>
        <end position="205"/>
    </location>
</feature>
<dbReference type="AlphaFoldDB" id="A0A2M8LXG1"/>
<evidence type="ECO:0000256" key="2">
    <source>
        <dbReference type="SAM" id="SignalP"/>
    </source>
</evidence>
<organism evidence="3 4">
    <name type="scientific">Streptomyces carminius</name>
    <dbReference type="NCBI Taxonomy" id="2665496"/>
    <lineage>
        <taxon>Bacteria</taxon>
        <taxon>Bacillati</taxon>
        <taxon>Actinomycetota</taxon>
        <taxon>Actinomycetes</taxon>
        <taxon>Kitasatosporales</taxon>
        <taxon>Streptomycetaceae</taxon>
        <taxon>Streptomyces</taxon>
    </lineage>
</organism>
<proteinExistence type="predicted"/>
<dbReference type="Proteomes" id="UP000230407">
    <property type="component" value="Unassembled WGS sequence"/>
</dbReference>
<accession>A0A2M8LXG1</accession>
<dbReference type="RefSeq" id="WP_100202609.1">
    <property type="nucleotide sequence ID" value="NZ_PGGW01000057.1"/>
</dbReference>
<sequence>MGTRAIGKLLRGAAAAAMTAALAFTLTACGGGDDEAPNAGSSAQPSGRGGDGGSDGRQDGSGGENGGEDGGEGTALATIKGSDGVNIVVTSVVRDQGGFVTVKGRIENTGDQVYAFRHWTAGDTELASKGASVGGMTLVDKKGKKRYYILRDTDDNCLCTMFPSGLGGGKTADFFAQFPAPPAETTEVDLQVPTMSSVTVQITDK</sequence>
<name>A0A2M8LXG1_9ACTN</name>
<dbReference type="EMBL" id="PGGW01000057">
    <property type="protein sequence ID" value="PJE96625.1"/>
    <property type="molecule type" value="Genomic_DNA"/>
</dbReference>
<gene>
    <name evidence="3" type="ORF">CUT44_16395</name>
</gene>
<feature type="region of interest" description="Disordered" evidence="1">
    <location>
        <begin position="35"/>
        <end position="76"/>
    </location>
</feature>
<evidence type="ECO:0000256" key="1">
    <source>
        <dbReference type="SAM" id="MobiDB-lite"/>
    </source>
</evidence>
<evidence type="ECO:0000313" key="3">
    <source>
        <dbReference type="EMBL" id="PJE96625.1"/>
    </source>
</evidence>
<dbReference type="PROSITE" id="PS51257">
    <property type="entry name" value="PROKAR_LIPOPROTEIN"/>
    <property type="match status" value="1"/>
</dbReference>
<evidence type="ECO:0000313" key="4">
    <source>
        <dbReference type="Proteomes" id="UP000230407"/>
    </source>
</evidence>
<keyword evidence="4" id="KW-1185">Reference proteome</keyword>
<protein>
    <recommendedName>
        <fullName evidence="5">Secreted protein</fullName>
    </recommendedName>
</protein>
<comment type="caution">
    <text evidence="3">The sequence shown here is derived from an EMBL/GenBank/DDBJ whole genome shotgun (WGS) entry which is preliminary data.</text>
</comment>